<proteinExistence type="inferred from homology"/>
<keyword evidence="6 11" id="KW-1133">Transmembrane helix</keyword>
<keyword evidence="4 11" id="KW-0812">Transmembrane</keyword>
<dbReference type="PANTHER" id="PTHR21382">
    <property type="entry name" value="NADH-UBIQUINONE OXIDOREDUCTASE SUBUNIT"/>
    <property type="match status" value="1"/>
</dbReference>
<organism evidence="12 13">
    <name type="scientific">Aquatica leii</name>
    <dbReference type="NCBI Taxonomy" id="1421715"/>
    <lineage>
        <taxon>Eukaryota</taxon>
        <taxon>Metazoa</taxon>
        <taxon>Ecdysozoa</taxon>
        <taxon>Arthropoda</taxon>
        <taxon>Hexapoda</taxon>
        <taxon>Insecta</taxon>
        <taxon>Pterygota</taxon>
        <taxon>Neoptera</taxon>
        <taxon>Endopterygota</taxon>
        <taxon>Coleoptera</taxon>
        <taxon>Polyphaga</taxon>
        <taxon>Elateriformia</taxon>
        <taxon>Elateroidea</taxon>
        <taxon>Lampyridae</taxon>
        <taxon>Luciolinae</taxon>
        <taxon>Aquatica</taxon>
    </lineage>
</organism>
<evidence type="ECO:0000256" key="6">
    <source>
        <dbReference type="ARBA" id="ARBA00022989"/>
    </source>
</evidence>
<dbReference type="AlphaFoldDB" id="A0AAN7SCP8"/>
<dbReference type="Proteomes" id="UP001353858">
    <property type="component" value="Unassembled WGS sequence"/>
</dbReference>
<comment type="caution">
    <text evidence="12">The sequence shown here is derived from an EMBL/GenBank/DDBJ whole genome shotgun (WGS) entry which is preliminary data.</text>
</comment>
<evidence type="ECO:0000256" key="1">
    <source>
        <dbReference type="ARBA" id="ARBA00004292"/>
    </source>
</evidence>
<protein>
    <recommendedName>
        <fullName evidence="3">NADH dehydrogenase [ubiquinone] 1 alpha subcomplex subunit 11</fullName>
    </recommendedName>
    <alternativeName>
        <fullName evidence="9">Complex I-B14.7</fullName>
    </alternativeName>
    <alternativeName>
        <fullName evidence="10">NADH-ubiquinone oxidoreductase subunit B14.7</fullName>
    </alternativeName>
</protein>
<dbReference type="GO" id="GO:0005743">
    <property type="term" value="C:mitochondrial inner membrane"/>
    <property type="evidence" value="ECO:0007669"/>
    <property type="project" value="UniProtKB-SubCell"/>
</dbReference>
<evidence type="ECO:0000256" key="7">
    <source>
        <dbReference type="ARBA" id="ARBA00023128"/>
    </source>
</evidence>
<feature type="transmembrane region" description="Helical" evidence="11">
    <location>
        <begin position="58"/>
        <end position="76"/>
    </location>
</feature>
<evidence type="ECO:0000256" key="8">
    <source>
        <dbReference type="ARBA" id="ARBA00023136"/>
    </source>
</evidence>
<evidence type="ECO:0000313" key="12">
    <source>
        <dbReference type="EMBL" id="KAK4885106.1"/>
    </source>
</evidence>
<keyword evidence="7" id="KW-0496">Mitochondrion</keyword>
<evidence type="ECO:0000256" key="5">
    <source>
        <dbReference type="ARBA" id="ARBA00022792"/>
    </source>
</evidence>
<evidence type="ECO:0000256" key="2">
    <source>
        <dbReference type="ARBA" id="ARBA00008699"/>
    </source>
</evidence>
<evidence type="ECO:0000256" key="3">
    <source>
        <dbReference type="ARBA" id="ARBA00018191"/>
    </source>
</evidence>
<comment type="subcellular location">
    <subcellularLocation>
        <location evidence="1">Mitochondrion inner membrane</location>
        <topology evidence="1">Multi-pass membrane protein</topology>
        <orientation evidence="1">Matrix side</orientation>
    </subcellularLocation>
</comment>
<evidence type="ECO:0000256" key="11">
    <source>
        <dbReference type="SAM" id="Phobius"/>
    </source>
</evidence>
<evidence type="ECO:0000313" key="13">
    <source>
        <dbReference type="Proteomes" id="UP001353858"/>
    </source>
</evidence>
<dbReference type="GO" id="GO:0045271">
    <property type="term" value="C:respiratory chain complex I"/>
    <property type="evidence" value="ECO:0007669"/>
    <property type="project" value="InterPro"/>
</dbReference>
<feature type="transmembrane region" description="Helical" evidence="11">
    <location>
        <begin position="88"/>
        <end position="105"/>
    </location>
</feature>
<evidence type="ECO:0000256" key="9">
    <source>
        <dbReference type="ARBA" id="ARBA00030608"/>
    </source>
</evidence>
<keyword evidence="5" id="KW-0999">Mitochondrion inner membrane</keyword>
<evidence type="ECO:0000256" key="10">
    <source>
        <dbReference type="ARBA" id="ARBA00031497"/>
    </source>
</evidence>
<reference evidence="13" key="1">
    <citation type="submission" date="2023-01" db="EMBL/GenBank/DDBJ databases">
        <title>Key to firefly adult light organ development and bioluminescence: homeobox transcription factors regulate luciferase expression and transportation to peroxisome.</title>
        <authorList>
            <person name="Fu X."/>
        </authorList>
    </citation>
    <scope>NUCLEOTIDE SEQUENCE [LARGE SCALE GENOMIC DNA]</scope>
</reference>
<name>A0AAN7SCP8_9COLE</name>
<keyword evidence="8 11" id="KW-0472">Membrane</keyword>
<accession>A0AAN7SCP8</accession>
<dbReference type="GO" id="GO:0006120">
    <property type="term" value="P:mitochondrial electron transport, NADH to ubiquinone"/>
    <property type="evidence" value="ECO:0007669"/>
    <property type="project" value="InterPro"/>
</dbReference>
<keyword evidence="13" id="KW-1185">Reference proteome</keyword>
<comment type="similarity">
    <text evidence="2">Belongs to the complex I NDUFA11 subunit family.</text>
</comment>
<dbReference type="InterPro" id="IPR039205">
    <property type="entry name" value="NDUFA11"/>
</dbReference>
<gene>
    <name evidence="12" type="ORF">RN001_001377</name>
</gene>
<sequence>MSILEGNESYFDYQDGDKTEKKLWIATKHVGLAALFASTADVLLYSHPKGYAAALGRYGYFCVPLLGMSSAFVLFTDLATNIRNKNDKLNWVIGACAAGVIFGAWRRSGAATFFGSALFSGMALIKKDALQNDYVLLDLPTRLKHGGIRTSRDYTLTAHRPGNWVKE</sequence>
<dbReference type="PANTHER" id="PTHR21382:SF1">
    <property type="entry name" value="NADH DEHYDROGENASE [UBIQUINONE] 1 ALPHA SUBCOMPLEX SUBUNIT 11"/>
    <property type="match status" value="1"/>
</dbReference>
<evidence type="ECO:0000256" key="4">
    <source>
        <dbReference type="ARBA" id="ARBA00022692"/>
    </source>
</evidence>
<dbReference type="EMBL" id="JARPUR010000001">
    <property type="protein sequence ID" value="KAK4885106.1"/>
    <property type="molecule type" value="Genomic_DNA"/>
</dbReference>